<dbReference type="InterPro" id="IPR007035">
    <property type="entry name" value="Peptidase_M55"/>
</dbReference>
<dbReference type="SUPFAM" id="SSF63992">
    <property type="entry name" value="Dipeptide transport protein"/>
    <property type="match status" value="1"/>
</dbReference>
<evidence type="ECO:0000313" key="1">
    <source>
        <dbReference type="EMBL" id="MFA9478837.1"/>
    </source>
</evidence>
<sequence>MHTDVEGVAGWVFYGQRDMDRSANREHTHRMNALFTGEVVAACEAALDAGASEIYINDAHGPCHSVDFERLPAGCRIIHGRPGYFDAWLSQLDETFDAMICVGQHAMAGTPASVCPHSMWHVNDGLKLSETTMAAALAGTKGVRRCW</sequence>
<keyword evidence="2" id="KW-1185">Reference proteome</keyword>
<dbReference type="Pfam" id="PF04951">
    <property type="entry name" value="Peptidase_M55"/>
    <property type="match status" value="1"/>
</dbReference>
<dbReference type="InterPro" id="IPR027476">
    <property type="entry name" value="DppA_N"/>
</dbReference>
<evidence type="ECO:0000313" key="2">
    <source>
        <dbReference type="Proteomes" id="UP001575105"/>
    </source>
</evidence>
<dbReference type="Proteomes" id="UP001575105">
    <property type="component" value="Unassembled WGS sequence"/>
</dbReference>
<gene>
    <name evidence="1" type="ORF">ACERK3_11085</name>
</gene>
<dbReference type="EMBL" id="JBGUBD010000006">
    <property type="protein sequence ID" value="MFA9478837.1"/>
    <property type="molecule type" value="Genomic_DNA"/>
</dbReference>
<protein>
    <submittedName>
        <fullName evidence="1">M55 family metallopeptidase</fullName>
    </submittedName>
</protein>
<comment type="caution">
    <text evidence="1">The sequence shown here is derived from an EMBL/GenBank/DDBJ whole genome shotgun (WGS) entry which is preliminary data.</text>
</comment>
<proteinExistence type="predicted"/>
<dbReference type="RefSeq" id="WP_425345762.1">
    <property type="nucleotide sequence ID" value="NZ_JBGUBD010000006.1"/>
</dbReference>
<name>A0ABV4U695_9BACT</name>
<dbReference type="InterPro" id="IPR036177">
    <property type="entry name" value="Peptidase_M55_sf"/>
</dbReference>
<dbReference type="Gene3D" id="3.40.50.10780">
    <property type="entry name" value="Dipeptide transport protein"/>
    <property type="match status" value="1"/>
</dbReference>
<accession>A0ABV4U695</accession>
<reference evidence="1 2" key="1">
    <citation type="submission" date="2024-08" db="EMBL/GenBank/DDBJ databases">
        <title>Whole-genome sequencing of halo(alkali)philic microorganisms from hypersaline lakes.</title>
        <authorList>
            <person name="Sorokin D.Y."/>
            <person name="Merkel A.Y."/>
            <person name="Messina E."/>
            <person name="Yakimov M."/>
        </authorList>
    </citation>
    <scope>NUCLEOTIDE SEQUENCE [LARGE SCALE GENOMIC DNA]</scope>
    <source>
        <strain evidence="1 2">AB-hyl4</strain>
    </source>
</reference>
<organism evidence="1 2">
    <name type="scientific">Natronomicrosphaera hydrolytica</name>
    <dbReference type="NCBI Taxonomy" id="3242702"/>
    <lineage>
        <taxon>Bacteria</taxon>
        <taxon>Pseudomonadati</taxon>
        <taxon>Planctomycetota</taxon>
        <taxon>Phycisphaerae</taxon>
        <taxon>Phycisphaerales</taxon>
        <taxon>Phycisphaeraceae</taxon>
        <taxon>Natronomicrosphaera</taxon>
    </lineage>
</organism>